<dbReference type="KEGG" id="dfg:B0537_14440"/>
<name>A0A1S6IZH0_9FIRM</name>
<accession>A0A1S6IZH0</accession>
<keyword evidence="2" id="KW-1185">Reference proteome</keyword>
<evidence type="ECO:0000313" key="1">
    <source>
        <dbReference type="EMBL" id="AQS60171.1"/>
    </source>
</evidence>
<evidence type="ECO:0000313" key="2">
    <source>
        <dbReference type="Proteomes" id="UP000189464"/>
    </source>
</evidence>
<gene>
    <name evidence="1" type="ORF">B0537_14440</name>
</gene>
<reference evidence="1 2" key="1">
    <citation type="journal article" date="2016" name="Int. J. Syst. Evol. Microbiol.">
        <title>Desulfotomaculum ferrireducens sp. nov., a moderately thermophilic sulfate-reducing and dissimilatory Fe(III)-reducing bacterium isolated from compost.</title>
        <authorList>
            <person name="Yang G."/>
            <person name="Guo J."/>
            <person name="Zhuang L."/>
            <person name="Yuan Y."/>
            <person name="Zhou S."/>
        </authorList>
    </citation>
    <scope>NUCLEOTIDE SEQUENCE [LARGE SCALE GENOMIC DNA]</scope>
    <source>
        <strain evidence="1 2">GSS09</strain>
    </source>
</reference>
<organism evidence="1 2">
    <name type="scientific">Desulforamulus ferrireducens</name>
    <dbReference type="NCBI Taxonomy" id="1833852"/>
    <lineage>
        <taxon>Bacteria</taxon>
        <taxon>Bacillati</taxon>
        <taxon>Bacillota</taxon>
        <taxon>Clostridia</taxon>
        <taxon>Eubacteriales</taxon>
        <taxon>Peptococcaceae</taxon>
        <taxon>Desulforamulus</taxon>
    </lineage>
</organism>
<proteinExistence type="predicted"/>
<sequence>MTSLPFMDFSGLVTWKILRIWGEVLFYAPRNLGIYGITKLQKAQLRKVLLAKWKKHLFHSIAV</sequence>
<dbReference type="AlphaFoldDB" id="A0A1S6IZH0"/>
<dbReference type="EMBL" id="CP019698">
    <property type="protein sequence ID" value="AQS60171.1"/>
    <property type="molecule type" value="Genomic_DNA"/>
</dbReference>
<protein>
    <submittedName>
        <fullName evidence="1">Uncharacterized protein</fullName>
    </submittedName>
</protein>
<dbReference type="Proteomes" id="UP000189464">
    <property type="component" value="Chromosome"/>
</dbReference>